<dbReference type="Pfam" id="PF00563">
    <property type="entry name" value="EAL"/>
    <property type="match status" value="1"/>
</dbReference>
<name>A0A3S0RIT3_9BACI</name>
<protein>
    <submittedName>
        <fullName evidence="2">EAL domain-containing protein</fullName>
    </submittedName>
</protein>
<evidence type="ECO:0000259" key="1">
    <source>
        <dbReference type="PROSITE" id="PS50883"/>
    </source>
</evidence>
<dbReference type="AlphaFoldDB" id="A0A3S0RIT3"/>
<dbReference type="RefSeq" id="WP_126659319.1">
    <property type="nucleotide sequence ID" value="NZ_RYYR01000014.1"/>
</dbReference>
<dbReference type="PROSITE" id="PS50883">
    <property type="entry name" value="EAL"/>
    <property type="match status" value="1"/>
</dbReference>
<dbReference type="CDD" id="cd01948">
    <property type="entry name" value="EAL"/>
    <property type="match status" value="1"/>
</dbReference>
<dbReference type="SMART" id="SM00052">
    <property type="entry name" value="EAL"/>
    <property type="match status" value="1"/>
</dbReference>
<sequence>MDNIHNLIRENRLFSEYQPLIKSDNEKIFAYEALMRTTPWTNPLTVFEQAREHNLLFELDTVCIMNAIKGYPKEYLSKHLLFINIFPSTVIHDKFESFLKSVSEAFPKLKNRIVFEINETENEQKLWWQTQFLNRLVLLKRFGYSVAFDDLSISKASLKKLELLTPDFVKLDHTKGKDLSQSVAKQQLISLFLEYTNEKMKLVLEGIEEKADLEVARKLGVPLLQGYYISKPKKLS</sequence>
<dbReference type="Gene3D" id="3.20.20.450">
    <property type="entry name" value="EAL domain"/>
    <property type="match status" value="1"/>
</dbReference>
<keyword evidence="3" id="KW-1185">Reference proteome</keyword>
<dbReference type="Proteomes" id="UP000287910">
    <property type="component" value="Unassembled WGS sequence"/>
</dbReference>
<proteinExistence type="predicted"/>
<accession>A0A3S0RIT3</accession>
<dbReference type="InterPro" id="IPR050706">
    <property type="entry name" value="Cyclic-di-GMP_PDE-like"/>
</dbReference>
<dbReference type="PANTHER" id="PTHR33121:SF76">
    <property type="entry name" value="SIGNALING PROTEIN"/>
    <property type="match status" value="1"/>
</dbReference>
<evidence type="ECO:0000313" key="2">
    <source>
        <dbReference type="EMBL" id="RUL51737.1"/>
    </source>
</evidence>
<dbReference type="InterPro" id="IPR001633">
    <property type="entry name" value="EAL_dom"/>
</dbReference>
<feature type="domain" description="EAL" evidence="1">
    <location>
        <begin position="1"/>
        <end position="236"/>
    </location>
</feature>
<dbReference type="SUPFAM" id="SSF141868">
    <property type="entry name" value="EAL domain-like"/>
    <property type="match status" value="1"/>
</dbReference>
<dbReference type="EMBL" id="RYYR01000014">
    <property type="protein sequence ID" value="RUL51737.1"/>
    <property type="molecule type" value="Genomic_DNA"/>
</dbReference>
<organism evidence="2 3">
    <name type="scientific">Lysinibacillus antri</name>
    <dbReference type="NCBI Taxonomy" id="2498145"/>
    <lineage>
        <taxon>Bacteria</taxon>
        <taxon>Bacillati</taxon>
        <taxon>Bacillota</taxon>
        <taxon>Bacilli</taxon>
        <taxon>Bacillales</taxon>
        <taxon>Bacillaceae</taxon>
        <taxon>Lysinibacillus</taxon>
    </lineage>
</organism>
<dbReference type="InterPro" id="IPR035919">
    <property type="entry name" value="EAL_sf"/>
</dbReference>
<dbReference type="PANTHER" id="PTHR33121">
    <property type="entry name" value="CYCLIC DI-GMP PHOSPHODIESTERASE PDEF"/>
    <property type="match status" value="1"/>
</dbReference>
<comment type="caution">
    <text evidence="2">The sequence shown here is derived from an EMBL/GenBank/DDBJ whole genome shotgun (WGS) entry which is preliminary data.</text>
</comment>
<gene>
    <name evidence="2" type="ORF">EK386_11530</name>
</gene>
<evidence type="ECO:0000313" key="3">
    <source>
        <dbReference type="Proteomes" id="UP000287910"/>
    </source>
</evidence>
<dbReference type="GO" id="GO:0071111">
    <property type="term" value="F:cyclic-guanylate-specific phosphodiesterase activity"/>
    <property type="evidence" value="ECO:0007669"/>
    <property type="project" value="InterPro"/>
</dbReference>
<reference evidence="2 3" key="1">
    <citation type="submission" date="2018-12" db="EMBL/GenBank/DDBJ databases">
        <title>Lysinibacillus antri sp. nov., isolated from a cave soil.</title>
        <authorList>
            <person name="Narsing Rao M.P."/>
            <person name="Zhang H."/>
            <person name="Dong Z.-Y."/>
            <person name="Niu X.-K."/>
            <person name="Zhang K."/>
            <person name="Fang B.-Z."/>
            <person name="Kang Y.-Q."/>
            <person name="Xiao M."/>
            <person name="Li W.-J."/>
        </authorList>
    </citation>
    <scope>NUCLEOTIDE SEQUENCE [LARGE SCALE GENOMIC DNA]</scope>
    <source>
        <strain evidence="2 3">SYSU K30002</strain>
    </source>
</reference>